<gene>
    <name evidence="1" type="primary">GLEAN_05346</name>
    <name evidence="1" type="ORF">TcasGA2_TC005346</name>
</gene>
<sequence>MVTLANKTSTLMVFRDVSFVPHKIAHTVTNRWYLYEFRKQVDVQTPADFYTRQNCDDYDQGIRFTWVGGQKTSNDKGVEVKVHIQSRNSLSKNSRNFGVKKSKKNLGIYTSCSCSDNFFRIHIRFLKKI</sequence>
<dbReference type="EMBL" id="KQ971363">
    <property type="protein sequence ID" value="EFA07788.1"/>
    <property type="molecule type" value="Genomic_DNA"/>
</dbReference>
<proteinExistence type="predicted"/>
<dbReference type="AlphaFoldDB" id="D6WUV5"/>
<organism evidence="1 2">
    <name type="scientific">Tribolium castaneum</name>
    <name type="common">Red flour beetle</name>
    <dbReference type="NCBI Taxonomy" id="7070"/>
    <lineage>
        <taxon>Eukaryota</taxon>
        <taxon>Metazoa</taxon>
        <taxon>Ecdysozoa</taxon>
        <taxon>Arthropoda</taxon>
        <taxon>Hexapoda</taxon>
        <taxon>Insecta</taxon>
        <taxon>Pterygota</taxon>
        <taxon>Neoptera</taxon>
        <taxon>Endopterygota</taxon>
        <taxon>Coleoptera</taxon>
        <taxon>Polyphaga</taxon>
        <taxon>Cucujiformia</taxon>
        <taxon>Tenebrionidae</taxon>
        <taxon>Tenebrionidae incertae sedis</taxon>
        <taxon>Tribolium</taxon>
    </lineage>
</organism>
<evidence type="ECO:0000313" key="1">
    <source>
        <dbReference type="EMBL" id="EFA07788.1"/>
    </source>
</evidence>
<dbReference type="Proteomes" id="UP000007266">
    <property type="component" value="Linkage group 8"/>
</dbReference>
<dbReference type="InParanoid" id="D6WUV5"/>
<reference evidence="1 2" key="2">
    <citation type="journal article" date="2010" name="Nucleic Acids Res.">
        <title>BeetleBase in 2010: revisions to provide comprehensive genomic information for Tribolium castaneum.</title>
        <authorList>
            <person name="Kim H.S."/>
            <person name="Murphy T."/>
            <person name="Xia J."/>
            <person name="Caragea D."/>
            <person name="Park Y."/>
            <person name="Beeman R.W."/>
            <person name="Lorenzen M.D."/>
            <person name="Butcher S."/>
            <person name="Manak J.R."/>
            <person name="Brown S.J."/>
        </authorList>
    </citation>
    <scope>NUCLEOTIDE SEQUENCE [LARGE SCALE GENOMIC DNA]</scope>
    <source>
        <strain evidence="1 2">Georgia GA2</strain>
    </source>
</reference>
<keyword evidence="2" id="KW-1185">Reference proteome</keyword>
<protein>
    <submittedName>
        <fullName evidence="1">Uncharacterized protein</fullName>
    </submittedName>
</protein>
<evidence type="ECO:0000313" key="2">
    <source>
        <dbReference type="Proteomes" id="UP000007266"/>
    </source>
</evidence>
<dbReference type="HOGENOM" id="CLU_1951554_0_0_1"/>
<name>D6WUV5_TRICA</name>
<reference evidence="1 2" key="1">
    <citation type="journal article" date="2008" name="Nature">
        <title>The genome of the model beetle and pest Tribolium castaneum.</title>
        <authorList>
            <consortium name="Tribolium Genome Sequencing Consortium"/>
            <person name="Richards S."/>
            <person name="Gibbs R.A."/>
            <person name="Weinstock G.M."/>
            <person name="Brown S.J."/>
            <person name="Denell R."/>
            <person name="Beeman R.W."/>
            <person name="Gibbs R."/>
            <person name="Beeman R.W."/>
            <person name="Brown S.J."/>
            <person name="Bucher G."/>
            <person name="Friedrich M."/>
            <person name="Grimmelikhuijzen C.J."/>
            <person name="Klingler M."/>
            <person name="Lorenzen M."/>
            <person name="Richards S."/>
            <person name="Roth S."/>
            <person name="Schroder R."/>
            <person name="Tautz D."/>
            <person name="Zdobnov E.M."/>
            <person name="Muzny D."/>
            <person name="Gibbs R.A."/>
            <person name="Weinstock G.M."/>
            <person name="Attaway T."/>
            <person name="Bell S."/>
            <person name="Buhay C.J."/>
            <person name="Chandrabose M.N."/>
            <person name="Chavez D."/>
            <person name="Clerk-Blankenburg K.P."/>
            <person name="Cree A."/>
            <person name="Dao M."/>
            <person name="Davis C."/>
            <person name="Chacko J."/>
            <person name="Dinh H."/>
            <person name="Dugan-Rocha S."/>
            <person name="Fowler G."/>
            <person name="Garner T.T."/>
            <person name="Garnes J."/>
            <person name="Gnirke A."/>
            <person name="Hawes A."/>
            <person name="Hernandez J."/>
            <person name="Hines S."/>
            <person name="Holder M."/>
            <person name="Hume J."/>
            <person name="Jhangiani S.N."/>
            <person name="Joshi V."/>
            <person name="Khan Z.M."/>
            <person name="Jackson L."/>
            <person name="Kovar C."/>
            <person name="Kowis A."/>
            <person name="Lee S."/>
            <person name="Lewis L.R."/>
            <person name="Margolis J."/>
            <person name="Morgan M."/>
            <person name="Nazareth L.V."/>
            <person name="Nguyen N."/>
            <person name="Okwuonu G."/>
            <person name="Parker D."/>
            <person name="Richards S."/>
            <person name="Ruiz S.J."/>
            <person name="Santibanez J."/>
            <person name="Savard J."/>
            <person name="Scherer S.E."/>
            <person name="Schneider B."/>
            <person name="Sodergren E."/>
            <person name="Tautz D."/>
            <person name="Vattahil S."/>
            <person name="Villasana D."/>
            <person name="White C.S."/>
            <person name="Wright R."/>
            <person name="Park Y."/>
            <person name="Beeman R.W."/>
            <person name="Lord J."/>
            <person name="Oppert B."/>
            <person name="Lorenzen M."/>
            <person name="Brown S."/>
            <person name="Wang L."/>
            <person name="Savard J."/>
            <person name="Tautz D."/>
            <person name="Richards S."/>
            <person name="Weinstock G."/>
            <person name="Gibbs R.A."/>
            <person name="Liu Y."/>
            <person name="Worley K."/>
            <person name="Weinstock G."/>
            <person name="Elsik C.G."/>
            <person name="Reese J.T."/>
            <person name="Elhaik E."/>
            <person name="Landan G."/>
            <person name="Graur D."/>
            <person name="Arensburger P."/>
            <person name="Atkinson P."/>
            <person name="Beeman R.W."/>
            <person name="Beidler J."/>
            <person name="Brown S.J."/>
            <person name="Demuth J.P."/>
            <person name="Drury D.W."/>
            <person name="Du Y.Z."/>
            <person name="Fujiwara H."/>
            <person name="Lorenzen M."/>
            <person name="Maselli V."/>
            <person name="Osanai M."/>
            <person name="Park Y."/>
            <person name="Robertson H.M."/>
            <person name="Tu Z."/>
            <person name="Wang J.J."/>
            <person name="Wang S."/>
            <person name="Richards S."/>
            <person name="Song H."/>
            <person name="Zhang L."/>
            <person name="Sodergren E."/>
            <person name="Werner D."/>
            <person name="Stanke M."/>
            <person name="Morgenstern B."/>
            <person name="Solovyev V."/>
            <person name="Kosarev P."/>
            <person name="Brown G."/>
            <person name="Chen H.C."/>
            <person name="Ermolaeva O."/>
            <person name="Hlavina W."/>
            <person name="Kapustin Y."/>
            <person name="Kiryutin B."/>
            <person name="Kitts P."/>
            <person name="Maglott D."/>
            <person name="Pruitt K."/>
            <person name="Sapojnikov V."/>
            <person name="Souvorov A."/>
            <person name="Mackey A.J."/>
            <person name="Waterhouse R.M."/>
            <person name="Wyder S."/>
            <person name="Zdobnov E.M."/>
            <person name="Zdobnov E.M."/>
            <person name="Wyder S."/>
            <person name="Kriventseva E.V."/>
            <person name="Kadowaki T."/>
            <person name="Bork P."/>
            <person name="Aranda M."/>
            <person name="Bao R."/>
            <person name="Beermann A."/>
            <person name="Berns N."/>
            <person name="Bolognesi R."/>
            <person name="Bonneton F."/>
            <person name="Bopp D."/>
            <person name="Brown S.J."/>
            <person name="Bucher G."/>
            <person name="Butts T."/>
            <person name="Chaumot A."/>
            <person name="Denell R.E."/>
            <person name="Ferrier D.E."/>
            <person name="Friedrich M."/>
            <person name="Gordon C.M."/>
            <person name="Jindra M."/>
            <person name="Klingler M."/>
            <person name="Lan Q."/>
            <person name="Lattorff H.M."/>
            <person name="Laudet V."/>
            <person name="von Levetsow C."/>
            <person name="Liu Z."/>
            <person name="Lutz R."/>
            <person name="Lynch J.A."/>
            <person name="da Fonseca R.N."/>
            <person name="Posnien N."/>
            <person name="Reuter R."/>
            <person name="Roth S."/>
            <person name="Savard J."/>
            <person name="Schinko J.B."/>
            <person name="Schmitt C."/>
            <person name="Schoppmeier M."/>
            <person name="Schroder R."/>
            <person name="Shippy T.D."/>
            <person name="Simonnet F."/>
            <person name="Marques-Souza H."/>
            <person name="Tautz D."/>
            <person name="Tomoyasu Y."/>
            <person name="Trauner J."/>
            <person name="Van der Zee M."/>
            <person name="Vervoort M."/>
            <person name="Wittkopp N."/>
            <person name="Wimmer E.A."/>
            <person name="Yang X."/>
            <person name="Jones A.K."/>
            <person name="Sattelle D.B."/>
            <person name="Ebert P.R."/>
            <person name="Nelson D."/>
            <person name="Scott J.G."/>
            <person name="Beeman R.W."/>
            <person name="Muthukrishnan S."/>
            <person name="Kramer K.J."/>
            <person name="Arakane Y."/>
            <person name="Beeman R.W."/>
            <person name="Zhu Q."/>
            <person name="Hogenkamp D."/>
            <person name="Dixit R."/>
            <person name="Oppert B."/>
            <person name="Jiang H."/>
            <person name="Zou Z."/>
            <person name="Marshall J."/>
            <person name="Elpidina E."/>
            <person name="Vinokurov K."/>
            <person name="Oppert C."/>
            <person name="Zou Z."/>
            <person name="Evans J."/>
            <person name="Lu Z."/>
            <person name="Zhao P."/>
            <person name="Sumathipala N."/>
            <person name="Altincicek B."/>
            <person name="Vilcinskas A."/>
            <person name="Williams M."/>
            <person name="Hultmark D."/>
            <person name="Hetru C."/>
            <person name="Jiang H."/>
            <person name="Grimmelikhuijzen C.J."/>
            <person name="Hauser F."/>
            <person name="Cazzamali G."/>
            <person name="Williamson M."/>
            <person name="Park Y."/>
            <person name="Li B."/>
            <person name="Tanaka Y."/>
            <person name="Predel R."/>
            <person name="Neupert S."/>
            <person name="Schachtner J."/>
            <person name="Verleyen P."/>
            <person name="Raible F."/>
            <person name="Bork P."/>
            <person name="Friedrich M."/>
            <person name="Walden K.K."/>
            <person name="Robertson H.M."/>
            <person name="Angeli S."/>
            <person name="Foret S."/>
            <person name="Bucher G."/>
            <person name="Schuetz S."/>
            <person name="Maleszka R."/>
            <person name="Wimmer E.A."/>
            <person name="Beeman R.W."/>
            <person name="Lorenzen M."/>
            <person name="Tomoyasu Y."/>
            <person name="Miller S.C."/>
            <person name="Grossmann D."/>
            <person name="Bucher G."/>
        </authorList>
    </citation>
    <scope>NUCLEOTIDE SEQUENCE [LARGE SCALE GENOMIC DNA]</scope>
    <source>
        <strain evidence="1 2">Georgia GA2</strain>
    </source>
</reference>
<accession>D6WUV5</accession>